<dbReference type="SUPFAM" id="SSF46689">
    <property type="entry name" value="Homeodomain-like"/>
    <property type="match status" value="2"/>
</dbReference>
<dbReference type="InterPro" id="IPR018062">
    <property type="entry name" value="HTH_AraC-typ_CS"/>
</dbReference>
<dbReference type="SMART" id="SM00342">
    <property type="entry name" value="HTH_ARAC"/>
    <property type="match status" value="1"/>
</dbReference>
<dbReference type="PROSITE" id="PS00041">
    <property type="entry name" value="HTH_ARAC_FAMILY_1"/>
    <property type="match status" value="1"/>
</dbReference>
<accession>A0A927CUQ5</accession>
<dbReference type="SMART" id="SM00871">
    <property type="entry name" value="AraC_E_bind"/>
    <property type="match status" value="1"/>
</dbReference>
<name>A0A927CUQ5_9BACI</name>
<dbReference type="InterPro" id="IPR009057">
    <property type="entry name" value="Homeodomain-like_sf"/>
</dbReference>
<dbReference type="InterPro" id="IPR029441">
    <property type="entry name" value="Cass2"/>
</dbReference>
<dbReference type="InterPro" id="IPR011256">
    <property type="entry name" value="Reg_factor_effector_dom_sf"/>
</dbReference>
<reference evidence="5" key="1">
    <citation type="submission" date="2020-09" db="EMBL/GenBank/DDBJ databases">
        <title>Bacillus faecalis sp. nov., a moderately halophilic bacterium isolated from cow faeces.</title>
        <authorList>
            <person name="Jiang L."/>
            <person name="Lee J."/>
        </authorList>
    </citation>
    <scope>NUCLEOTIDE SEQUENCE</scope>
    <source>
        <strain evidence="5">AGMB 02131</strain>
    </source>
</reference>
<dbReference type="PANTHER" id="PTHR47504">
    <property type="entry name" value="RIGHT ORIGIN-BINDING PROTEIN"/>
    <property type="match status" value="1"/>
</dbReference>
<dbReference type="PRINTS" id="PR00032">
    <property type="entry name" value="HTHARAC"/>
</dbReference>
<dbReference type="InterPro" id="IPR010499">
    <property type="entry name" value="AraC_E-bd"/>
</dbReference>
<comment type="caution">
    <text evidence="5">The sequence shown here is derived from an EMBL/GenBank/DDBJ whole genome shotgun (WGS) entry which is preliminary data.</text>
</comment>
<sequence length="292" mass="33878">MEYTACINHIVQFIEENLSENLTLESLAKEACFSPYHFHRIFQSIVGVSIMEYVRLKRLSGAAIQLKESDQRIIDVALDYGFQSHESFTRAFKKVYGLSPLLYRTSAVELDLFVNHSLNKFKGGNYMEVKIITKPKMHVIGYSLQTTVEEGENKKDIPSFWQDYLSKELCSTFGETIRSKEELGICTDYHSENGQFTYMIAKEVSEEPSELPAGMTFRTFPETQFAVFTTSPASEENFTSMIQSAWVEIYQNWFPASDYEQCGDYEFELYDERCHNNDNKRIDIYIPVQKKK</sequence>
<dbReference type="Pfam" id="PF12833">
    <property type="entry name" value="HTH_18"/>
    <property type="match status" value="1"/>
</dbReference>
<evidence type="ECO:0000256" key="3">
    <source>
        <dbReference type="ARBA" id="ARBA00023163"/>
    </source>
</evidence>
<keyword evidence="3" id="KW-0804">Transcription</keyword>
<proteinExistence type="predicted"/>
<dbReference type="GO" id="GO:0003700">
    <property type="term" value="F:DNA-binding transcription factor activity"/>
    <property type="evidence" value="ECO:0007669"/>
    <property type="project" value="InterPro"/>
</dbReference>
<keyword evidence="2" id="KW-0238">DNA-binding</keyword>
<evidence type="ECO:0000256" key="2">
    <source>
        <dbReference type="ARBA" id="ARBA00023125"/>
    </source>
</evidence>
<dbReference type="SUPFAM" id="SSF55136">
    <property type="entry name" value="Probable bacterial effector-binding domain"/>
    <property type="match status" value="1"/>
</dbReference>
<evidence type="ECO:0000313" key="5">
    <source>
        <dbReference type="EMBL" id="MBD3107539.1"/>
    </source>
</evidence>
<dbReference type="Gene3D" id="1.10.10.60">
    <property type="entry name" value="Homeodomain-like"/>
    <property type="match status" value="2"/>
</dbReference>
<dbReference type="InterPro" id="IPR050959">
    <property type="entry name" value="MarA-like"/>
</dbReference>
<evidence type="ECO:0000259" key="4">
    <source>
        <dbReference type="PROSITE" id="PS01124"/>
    </source>
</evidence>
<dbReference type="RefSeq" id="WP_190997084.1">
    <property type="nucleotide sequence ID" value="NZ_JACXSI010000007.1"/>
</dbReference>
<organism evidence="5 6">
    <name type="scientific">Peribacillus faecalis</name>
    <dbReference type="NCBI Taxonomy" id="2772559"/>
    <lineage>
        <taxon>Bacteria</taxon>
        <taxon>Bacillati</taxon>
        <taxon>Bacillota</taxon>
        <taxon>Bacilli</taxon>
        <taxon>Bacillales</taxon>
        <taxon>Bacillaceae</taxon>
        <taxon>Peribacillus</taxon>
    </lineage>
</organism>
<dbReference type="GO" id="GO:0043565">
    <property type="term" value="F:sequence-specific DNA binding"/>
    <property type="evidence" value="ECO:0007669"/>
    <property type="project" value="InterPro"/>
</dbReference>
<evidence type="ECO:0000313" key="6">
    <source>
        <dbReference type="Proteomes" id="UP000602076"/>
    </source>
</evidence>
<dbReference type="PANTHER" id="PTHR47504:SF5">
    <property type="entry name" value="RIGHT ORIGIN-BINDING PROTEIN"/>
    <property type="match status" value="1"/>
</dbReference>
<keyword evidence="1" id="KW-0805">Transcription regulation</keyword>
<gene>
    <name evidence="5" type="ORF">IEO70_04100</name>
</gene>
<dbReference type="InterPro" id="IPR018060">
    <property type="entry name" value="HTH_AraC"/>
</dbReference>
<evidence type="ECO:0000256" key="1">
    <source>
        <dbReference type="ARBA" id="ARBA00023015"/>
    </source>
</evidence>
<dbReference type="PROSITE" id="PS01124">
    <property type="entry name" value="HTH_ARAC_FAMILY_2"/>
    <property type="match status" value="1"/>
</dbReference>
<protein>
    <submittedName>
        <fullName evidence="5">AraC family transcriptional regulator</fullName>
    </submittedName>
</protein>
<dbReference type="InterPro" id="IPR020449">
    <property type="entry name" value="Tscrpt_reg_AraC-type_HTH"/>
</dbReference>
<dbReference type="Proteomes" id="UP000602076">
    <property type="component" value="Unassembled WGS sequence"/>
</dbReference>
<dbReference type="Gene3D" id="3.20.80.10">
    <property type="entry name" value="Regulatory factor, effector binding domain"/>
    <property type="match status" value="1"/>
</dbReference>
<dbReference type="Pfam" id="PF14526">
    <property type="entry name" value="Cass2"/>
    <property type="match status" value="1"/>
</dbReference>
<feature type="domain" description="HTH araC/xylS-type" evidence="4">
    <location>
        <begin position="8"/>
        <end position="106"/>
    </location>
</feature>
<keyword evidence="6" id="KW-1185">Reference proteome</keyword>
<dbReference type="EMBL" id="JACXSI010000007">
    <property type="protein sequence ID" value="MBD3107539.1"/>
    <property type="molecule type" value="Genomic_DNA"/>
</dbReference>
<dbReference type="AlphaFoldDB" id="A0A927CUQ5"/>